<evidence type="ECO:0000313" key="2">
    <source>
        <dbReference type="Proteomes" id="UP001432216"/>
    </source>
</evidence>
<organism evidence="1 2">
    <name type="scientific">Cryptococcus decagattii</name>
    <dbReference type="NCBI Taxonomy" id="1859122"/>
    <lineage>
        <taxon>Eukaryota</taxon>
        <taxon>Fungi</taxon>
        <taxon>Dikarya</taxon>
        <taxon>Basidiomycota</taxon>
        <taxon>Agaricomycotina</taxon>
        <taxon>Tremellomycetes</taxon>
        <taxon>Tremellales</taxon>
        <taxon>Cryptococcaceae</taxon>
        <taxon>Cryptococcus</taxon>
        <taxon>Cryptococcus gattii species complex</taxon>
    </lineage>
</organism>
<proteinExistence type="predicted"/>
<dbReference type="InterPro" id="IPR036291">
    <property type="entry name" value="NAD(P)-bd_dom_sf"/>
</dbReference>
<evidence type="ECO:0000313" key="1">
    <source>
        <dbReference type="EMBL" id="WVO25105.1"/>
    </source>
</evidence>
<dbReference type="GeneID" id="89993259"/>
<dbReference type="SUPFAM" id="SSF51735">
    <property type="entry name" value="NAD(P)-binding Rossmann-fold domains"/>
    <property type="match status" value="1"/>
</dbReference>
<dbReference type="RefSeq" id="XP_064724344.1">
    <property type="nucleotide sequence ID" value="XM_064868272.1"/>
</dbReference>
<name>A0ABZ2B2Q9_9TREE</name>
<dbReference type="EMBL" id="CP143819">
    <property type="protein sequence ID" value="WVO25105.1"/>
    <property type="molecule type" value="Genomic_DNA"/>
</dbReference>
<sequence length="83" mass="9570">MVFSTVSRRGHFRGRSPDVTVAYIGTPHVLHHRNAKNALLLELIKIAKEMSRLFMGAVWPRLQPIAYAVEEVIKCELRRFARL</sequence>
<gene>
    <name evidence="1" type="ORF">IAS62_006491</name>
</gene>
<keyword evidence="2" id="KW-1185">Reference proteome</keyword>
<dbReference type="Proteomes" id="UP001432216">
    <property type="component" value="Chromosome 14"/>
</dbReference>
<protein>
    <submittedName>
        <fullName evidence="1">Uncharacterized protein</fullName>
    </submittedName>
</protein>
<accession>A0ABZ2B2Q9</accession>
<reference evidence="1 2" key="1">
    <citation type="submission" date="2024-01" db="EMBL/GenBank/DDBJ databases">
        <title>Comparative genomics of Cryptococcus and Kwoniella reveals pathogenesis evolution and contrasting modes of karyotype evolution via chromosome fusion or intercentromeric recombination.</title>
        <authorList>
            <person name="Coelho M.A."/>
            <person name="David-Palma M."/>
            <person name="Shea T."/>
            <person name="Bowers K."/>
            <person name="McGinley-Smith S."/>
            <person name="Mohammad A.W."/>
            <person name="Gnirke A."/>
            <person name="Yurkov A.M."/>
            <person name="Nowrousian M."/>
            <person name="Sun S."/>
            <person name="Cuomo C.A."/>
            <person name="Heitman J."/>
        </authorList>
    </citation>
    <scope>NUCLEOTIDE SEQUENCE [LARGE SCALE GENOMIC DNA]</scope>
    <source>
        <strain evidence="1 2">7685027</strain>
    </source>
</reference>